<dbReference type="EMBL" id="CAXAJV020001288">
    <property type="protein sequence ID" value="CAL7937668.1"/>
    <property type="molecule type" value="Genomic_DNA"/>
</dbReference>
<feature type="compositionally biased region" description="Low complexity" evidence="1">
    <location>
        <begin position="35"/>
        <end position="46"/>
    </location>
</feature>
<dbReference type="Proteomes" id="UP001642520">
    <property type="component" value="Unassembled WGS sequence"/>
</dbReference>
<reference evidence="2 3" key="1">
    <citation type="submission" date="2024-08" db="EMBL/GenBank/DDBJ databases">
        <authorList>
            <person name="Will J Nash"/>
            <person name="Angela Man"/>
            <person name="Seanna McTaggart"/>
            <person name="Kendall Baker"/>
            <person name="Tom Barker"/>
            <person name="Leah Catchpole"/>
            <person name="Alex Durrant"/>
            <person name="Karim Gharbi"/>
            <person name="Naomi Irish"/>
            <person name="Gemy Kaithakottil"/>
            <person name="Debby Ku"/>
            <person name="Aaliyah Providence"/>
            <person name="Felix Shaw"/>
            <person name="David Swarbreck"/>
            <person name="Chris Watkins"/>
            <person name="Ann M. McCartney"/>
            <person name="Giulio Formenti"/>
            <person name="Alice Mouton"/>
            <person name="Noel Vella"/>
            <person name="Bjorn M von Reumont"/>
            <person name="Adriana Vella"/>
            <person name="Wilfried Haerty"/>
        </authorList>
    </citation>
    <scope>NUCLEOTIDE SEQUENCE [LARGE SCALE GENOMIC DNA]</scope>
</reference>
<name>A0ABP1ND38_XYLVO</name>
<keyword evidence="3" id="KW-1185">Reference proteome</keyword>
<evidence type="ECO:0000313" key="2">
    <source>
        <dbReference type="EMBL" id="CAL7937668.1"/>
    </source>
</evidence>
<feature type="region of interest" description="Disordered" evidence="1">
    <location>
        <begin position="1"/>
        <end position="103"/>
    </location>
</feature>
<accession>A0ABP1ND38</accession>
<feature type="compositionally biased region" description="Polar residues" evidence="1">
    <location>
        <begin position="9"/>
        <end position="19"/>
    </location>
</feature>
<proteinExistence type="predicted"/>
<protein>
    <submittedName>
        <fullName evidence="2">Uncharacterized protein</fullName>
    </submittedName>
</protein>
<comment type="caution">
    <text evidence="2">The sequence shown here is derived from an EMBL/GenBank/DDBJ whole genome shotgun (WGS) entry which is preliminary data.</text>
</comment>
<sequence>MSDLDGEDSLTNLNTQLNKSMVLMDTTEPEMSQPKSNKSIKINTKIQPPSPANASPMSRKSILKKTEKRSSIKAEQNVENNEEALNGTNHNRVSMGAPSTARPRNINDLIQEDGLIVESTDSSFSLDDLSDNEDVWIMDIPLTIDPKELEGQTLMFGEKSKFKVKDGRYCALNHEVKCNISCVLNTGKVKSKYKTVNIKPKGTITVRRKLSNILKTTPMQIESCSVPFPKNLRIRHPLFGVSYEGNIRKMQ</sequence>
<evidence type="ECO:0000313" key="3">
    <source>
        <dbReference type="Proteomes" id="UP001642520"/>
    </source>
</evidence>
<gene>
    <name evidence="2" type="ORF">XYLVIOL_LOCUS2846</name>
</gene>
<evidence type="ECO:0000256" key="1">
    <source>
        <dbReference type="SAM" id="MobiDB-lite"/>
    </source>
</evidence>
<organism evidence="2 3">
    <name type="scientific">Xylocopa violacea</name>
    <name type="common">Violet carpenter bee</name>
    <name type="synonym">Apis violacea</name>
    <dbReference type="NCBI Taxonomy" id="135666"/>
    <lineage>
        <taxon>Eukaryota</taxon>
        <taxon>Metazoa</taxon>
        <taxon>Ecdysozoa</taxon>
        <taxon>Arthropoda</taxon>
        <taxon>Hexapoda</taxon>
        <taxon>Insecta</taxon>
        <taxon>Pterygota</taxon>
        <taxon>Neoptera</taxon>
        <taxon>Endopterygota</taxon>
        <taxon>Hymenoptera</taxon>
        <taxon>Apocrita</taxon>
        <taxon>Aculeata</taxon>
        <taxon>Apoidea</taxon>
        <taxon>Anthophila</taxon>
        <taxon>Apidae</taxon>
        <taxon>Xylocopa</taxon>
        <taxon>Xylocopa</taxon>
    </lineage>
</organism>